<dbReference type="InterPro" id="IPR050793">
    <property type="entry name" value="CMP-NeuNAc_synthase"/>
</dbReference>
<dbReference type="STRING" id="301302.ERS852420_03352"/>
<sequence>MKHLAVITARSGSKGLKDKNIKLLEGKPLLVYSIEAARQSGKFDCIHVSTDSEKYAQIARKYGADVPFLRDAALATDTAGTWDVLRAVVQQYAAIGQQFDTITLLQPTSPLRDAADIKMAFEIFEKKNAQSVVSVCEAEHSPLLCNTLKEDQSMCGFVDLQKVGRRQDMGTYYRLNGAIYLQTTELLMSQGDLYGEHSYACVMSQEHSIDIDTALDFRIAETIMRASS</sequence>
<reference evidence="2" key="1">
    <citation type="submission" date="2015-05" db="EMBL/GenBank/DDBJ databases">
        <authorList>
            <consortium name="Pathogen Informatics"/>
        </authorList>
    </citation>
    <scope>NUCLEOTIDE SEQUENCE [LARGE SCALE GENOMIC DNA]</scope>
    <source>
        <strain evidence="2">M72</strain>
    </source>
</reference>
<accession>A0A0M6WJI7</accession>
<gene>
    <name evidence="1" type="ORF">M72_27381</name>
</gene>
<dbReference type="SUPFAM" id="SSF53448">
    <property type="entry name" value="Nucleotide-diphospho-sugar transferases"/>
    <property type="match status" value="1"/>
</dbReference>
<protein>
    <submittedName>
        <fullName evidence="1">CMP-N-acetylneuraminic acid synthetase NeuA2</fullName>
    </submittedName>
</protein>
<dbReference type="Pfam" id="PF02348">
    <property type="entry name" value="CTP_transf_3"/>
    <property type="match status" value="1"/>
</dbReference>
<dbReference type="Gene3D" id="3.90.550.10">
    <property type="entry name" value="Spore Coat Polysaccharide Biosynthesis Protein SpsA, Chain A"/>
    <property type="match status" value="1"/>
</dbReference>
<evidence type="ECO:0000313" key="2">
    <source>
        <dbReference type="Proteomes" id="UP000049979"/>
    </source>
</evidence>
<dbReference type="AlphaFoldDB" id="A0A0M6WJI7"/>
<dbReference type="RefSeq" id="WP_055067616.1">
    <property type="nucleotide sequence ID" value="NZ_CP173697.1"/>
</dbReference>
<proteinExistence type="predicted"/>
<dbReference type="OrthoDB" id="9805604at2"/>
<organism evidence="1 2">
    <name type="scientific">Roseburia faecis</name>
    <dbReference type="NCBI Taxonomy" id="301302"/>
    <lineage>
        <taxon>Bacteria</taxon>
        <taxon>Bacillati</taxon>
        <taxon>Bacillota</taxon>
        <taxon>Clostridia</taxon>
        <taxon>Lachnospirales</taxon>
        <taxon>Lachnospiraceae</taxon>
        <taxon>Roseburia</taxon>
    </lineage>
</organism>
<dbReference type="InterPro" id="IPR029044">
    <property type="entry name" value="Nucleotide-diphossugar_trans"/>
</dbReference>
<dbReference type="EMBL" id="CVRR01000014">
    <property type="protein sequence ID" value="CRL36905.1"/>
    <property type="molecule type" value="Genomic_DNA"/>
</dbReference>
<dbReference type="CDD" id="cd02513">
    <property type="entry name" value="CMP-NeuAc_Synthase"/>
    <property type="match status" value="1"/>
</dbReference>
<name>A0A0M6WJI7_9FIRM</name>
<dbReference type="GO" id="GO:0008781">
    <property type="term" value="F:N-acylneuraminate cytidylyltransferase activity"/>
    <property type="evidence" value="ECO:0007669"/>
    <property type="project" value="TreeGrafter"/>
</dbReference>
<dbReference type="InterPro" id="IPR003329">
    <property type="entry name" value="Cytidylyl_trans"/>
</dbReference>
<dbReference type="Proteomes" id="UP000049979">
    <property type="component" value="Unassembled WGS sequence"/>
</dbReference>
<keyword evidence="2" id="KW-1185">Reference proteome</keyword>
<dbReference type="PANTHER" id="PTHR21485">
    <property type="entry name" value="HAD SUPERFAMILY MEMBERS CMAS AND KDSC"/>
    <property type="match status" value="1"/>
</dbReference>
<evidence type="ECO:0000313" key="1">
    <source>
        <dbReference type="EMBL" id="CRL36905.1"/>
    </source>
</evidence>
<dbReference type="PANTHER" id="PTHR21485:SF6">
    <property type="entry name" value="N-ACYLNEURAMINATE CYTIDYLYLTRANSFERASE-RELATED"/>
    <property type="match status" value="1"/>
</dbReference>